<dbReference type="KEGG" id="ccai:NAS2_0911"/>
<dbReference type="Pfam" id="PF00582">
    <property type="entry name" value="Usp"/>
    <property type="match status" value="1"/>
</dbReference>
<dbReference type="SUPFAM" id="SSF52402">
    <property type="entry name" value="Adenine nucleotide alpha hydrolases-like"/>
    <property type="match status" value="1"/>
</dbReference>
<dbReference type="InterPro" id="IPR006015">
    <property type="entry name" value="Universal_stress_UspA"/>
</dbReference>
<accession>A0A4V0P1N1</accession>
<dbReference type="CDD" id="cd00293">
    <property type="entry name" value="USP-like"/>
    <property type="match status" value="1"/>
</dbReference>
<sequence>MSESGSKHLDILVPVDFSKGTEEWIAVGLSKLSNVHGVGLLHVIPLNMSEVSEFVTDDVIENGRRIAEGKLKDLINVIGRLGPYELSYEIAVGDPAEIILEQANTGRFDMIMMGHRGFGYVKEFFVGSVTLKVISKSPVPVLVVRKRP</sequence>
<evidence type="ECO:0000313" key="3">
    <source>
        <dbReference type="EMBL" id="BBE42300.1"/>
    </source>
</evidence>
<dbReference type="PANTHER" id="PTHR46268">
    <property type="entry name" value="STRESS RESPONSE PROTEIN NHAX"/>
    <property type="match status" value="1"/>
</dbReference>
<dbReference type="OrthoDB" id="105697at2157"/>
<evidence type="ECO:0000256" key="1">
    <source>
        <dbReference type="ARBA" id="ARBA00008791"/>
    </source>
</evidence>
<comment type="similarity">
    <text evidence="1">Belongs to the universal stress protein A family.</text>
</comment>
<evidence type="ECO:0000259" key="2">
    <source>
        <dbReference type="Pfam" id="PF00582"/>
    </source>
</evidence>
<dbReference type="EMBL" id="AP018732">
    <property type="protein sequence ID" value="BBE42300.1"/>
    <property type="molecule type" value="Genomic_DNA"/>
</dbReference>
<keyword evidence="4" id="KW-1185">Reference proteome</keyword>
<feature type="domain" description="UspA" evidence="2">
    <location>
        <begin position="11"/>
        <end position="145"/>
    </location>
</feature>
<dbReference type="Proteomes" id="UP000509448">
    <property type="component" value="Chromosome"/>
</dbReference>
<proteinExistence type="inferred from homology"/>
<dbReference type="GeneID" id="55584722"/>
<reference evidence="3 4" key="1">
    <citation type="journal article" date="2019" name="ISME J.">
        <title>Isolation and characterization of a thermophilic sulfur- and iron-reducing thaumarchaeote from a terrestrial acidic hot spring.</title>
        <authorList>
            <person name="Kato S."/>
            <person name="Itoh T."/>
            <person name="Yuki M."/>
            <person name="Nagamori M."/>
            <person name="Ohnishi M."/>
            <person name="Uematsu K."/>
            <person name="Suzuki K."/>
            <person name="Takashina T."/>
            <person name="Ohkuma M."/>
        </authorList>
    </citation>
    <scope>NUCLEOTIDE SEQUENCE [LARGE SCALE GENOMIC DNA]</scope>
    <source>
        <strain evidence="3 4">NAS-02</strain>
    </source>
</reference>
<dbReference type="PANTHER" id="PTHR46268:SF6">
    <property type="entry name" value="UNIVERSAL STRESS PROTEIN UP12"/>
    <property type="match status" value="1"/>
</dbReference>
<dbReference type="InterPro" id="IPR014729">
    <property type="entry name" value="Rossmann-like_a/b/a_fold"/>
</dbReference>
<dbReference type="RefSeq" id="WP_174448545.1">
    <property type="nucleotide sequence ID" value="NZ_AP018732.1"/>
</dbReference>
<protein>
    <recommendedName>
        <fullName evidence="2">UspA domain-containing protein</fullName>
    </recommendedName>
</protein>
<evidence type="ECO:0000313" key="4">
    <source>
        <dbReference type="Proteomes" id="UP000509448"/>
    </source>
</evidence>
<dbReference type="Gene3D" id="3.40.50.620">
    <property type="entry name" value="HUPs"/>
    <property type="match status" value="1"/>
</dbReference>
<gene>
    <name evidence="3" type="ORF">NAS2_0911</name>
</gene>
<dbReference type="PRINTS" id="PR01438">
    <property type="entry name" value="UNVRSLSTRESS"/>
</dbReference>
<organism evidence="3 4">
    <name type="scientific">Conexivisphaera calida</name>
    <dbReference type="NCBI Taxonomy" id="1874277"/>
    <lineage>
        <taxon>Archaea</taxon>
        <taxon>Nitrososphaerota</taxon>
        <taxon>Conexivisphaeria</taxon>
        <taxon>Conexivisphaerales</taxon>
        <taxon>Conexivisphaeraceae</taxon>
        <taxon>Conexivisphaera</taxon>
    </lineage>
</organism>
<dbReference type="InterPro" id="IPR006016">
    <property type="entry name" value="UspA"/>
</dbReference>
<dbReference type="AlphaFoldDB" id="A0A4V0P1N1"/>
<name>A0A4V0P1N1_9ARCH</name>